<comment type="subunit">
    <text evidence="2 5">Homopentamer.</text>
</comment>
<dbReference type="InterPro" id="IPR040026">
    <property type="entry name" value="FliD"/>
</dbReference>
<name>A0A366EEC1_9BACI</name>
<comment type="function">
    <text evidence="5">Required for morphogenesis and for the elongation of the flagellar filament by facilitating polymerization of the flagellin monomers at the tip of growing filament. Forms a capping structure, which prevents flagellin subunits (transported through the central channel of the flagellum) from leaking out without polymerization at the distal end.</text>
</comment>
<reference evidence="8 9" key="1">
    <citation type="submission" date="2018-06" db="EMBL/GenBank/DDBJ databases">
        <title>Genomic Encyclopedia of Type Strains, Phase IV (KMG-IV): sequencing the most valuable type-strain genomes for metagenomic binning, comparative biology and taxonomic classification.</title>
        <authorList>
            <person name="Goeker M."/>
        </authorList>
    </citation>
    <scope>NUCLEOTIDE SEQUENCE [LARGE SCALE GENOMIC DNA]</scope>
    <source>
        <strain evidence="8 9">DSM 15140</strain>
    </source>
</reference>
<dbReference type="Proteomes" id="UP000252254">
    <property type="component" value="Unassembled WGS sequence"/>
</dbReference>
<keyword evidence="4 5" id="KW-0975">Bacterial flagellum</keyword>
<dbReference type="STRING" id="200904.GCA_900168775_00773"/>
<evidence type="ECO:0000313" key="8">
    <source>
        <dbReference type="EMBL" id="RBP00747.1"/>
    </source>
</evidence>
<feature type="domain" description="Flagellar hook-associated protein 2 N-terminal" evidence="6">
    <location>
        <begin position="17"/>
        <end position="112"/>
    </location>
</feature>
<dbReference type="Pfam" id="PF07195">
    <property type="entry name" value="FliD_C"/>
    <property type="match status" value="1"/>
</dbReference>
<keyword evidence="5" id="KW-0964">Secreted</keyword>
<dbReference type="PANTHER" id="PTHR30288:SF0">
    <property type="entry name" value="FLAGELLAR HOOK-ASSOCIATED PROTEIN 2"/>
    <property type="match status" value="1"/>
</dbReference>
<gene>
    <name evidence="8" type="ORF">DES48_102515</name>
</gene>
<dbReference type="InterPro" id="IPR003481">
    <property type="entry name" value="FliD_N"/>
</dbReference>
<evidence type="ECO:0000259" key="6">
    <source>
        <dbReference type="Pfam" id="PF02465"/>
    </source>
</evidence>
<dbReference type="Pfam" id="PF02465">
    <property type="entry name" value="FliD_N"/>
    <property type="match status" value="1"/>
</dbReference>
<evidence type="ECO:0000256" key="4">
    <source>
        <dbReference type="ARBA" id="ARBA00023143"/>
    </source>
</evidence>
<comment type="similarity">
    <text evidence="1 5">Belongs to the FliD family.</text>
</comment>
<feature type="domain" description="Flagellar hook-associated protein 2 C-terminal" evidence="7">
    <location>
        <begin position="234"/>
        <end position="492"/>
    </location>
</feature>
<evidence type="ECO:0000313" key="9">
    <source>
        <dbReference type="Proteomes" id="UP000252254"/>
    </source>
</evidence>
<keyword evidence="9" id="KW-1185">Reference proteome</keyword>
<dbReference type="NCBIfam" id="NF005833">
    <property type="entry name" value="PRK07737.1"/>
    <property type="match status" value="1"/>
</dbReference>
<dbReference type="RefSeq" id="WP_245911309.1">
    <property type="nucleotide sequence ID" value="NZ_BAABQN010000002.1"/>
</dbReference>
<dbReference type="PANTHER" id="PTHR30288">
    <property type="entry name" value="FLAGELLAR CAP/ASSEMBLY PROTEIN FLID"/>
    <property type="match status" value="1"/>
</dbReference>
<keyword evidence="8" id="KW-0969">Cilium</keyword>
<comment type="subcellular location">
    <subcellularLocation>
        <location evidence="5">Secreted</location>
    </subcellularLocation>
    <subcellularLocation>
        <location evidence="5">Bacterial flagellum</location>
    </subcellularLocation>
</comment>
<dbReference type="GO" id="GO:0071973">
    <property type="term" value="P:bacterial-type flagellum-dependent cell motility"/>
    <property type="evidence" value="ECO:0007669"/>
    <property type="project" value="TreeGrafter"/>
</dbReference>
<keyword evidence="3" id="KW-0175">Coiled coil</keyword>
<dbReference type="GO" id="GO:0005576">
    <property type="term" value="C:extracellular region"/>
    <property type="evidence" value="ECO:0007669"/>
    <property type="project" value="UniProtKB-SubCell"/>
</dbReference>
<proteinExistence type="inferred from homology"/>
<accession>A0A366EEC1</accession>
<dbReference type="GO" id="GO:0009424">
    <property type="term" value="C:bacterial-type flagellum hook"/>
    <property type="evidence" value="ECO:0007669"/>
    <property type="project" value="UniProtKB-UniRule"/>
</dbReference>
<dbReference type="InterPro" id="IPR010809">
    <property type="entry name" value="FliD_C"/>
</dbReference>
<dbReference type="EMBL" id="QNRI01000002">
    <property type="protein sequence ID" value="RBP00747.1"/>
    <property type="molecule type" value="Genomic_DNA"/>
</dbReference>
<evidence type="ECO:0000256" key="3">
    <source>
        <dbReference type="ARBA" id="ARBA00023054"/>
    </source>
</evidence>
<evidence type="ECO:0000256" key="2">
    <source>
        <dbReference type="ARBA" id="ARBA00011255"/>
    </source>
</evidence>
<keyword evidence="8" id="KW-0966">Cell projection</keyword>
<dbReference type="GO" id="GO:0007155">
    <property type="term" value="P:cell adhesion"/>
    <property type="evidence" value="ECO:0007669"/>
    <property type="project" value="InterPro"/>
</dbReference>
<organism evidence="8 9">
    <name type="scientific">Paraliobacillus ryukyuensis</name>
    <dbReference type="NCBI Taxonomy" id="200904"/>
    <lineage>
        <taxon>Bacteria</taxon>
        <taxon>Bacillati</taxon>
        <taxon>Bacillota</taxon>
        <taxon>Bacilli</taxon>
        <taxon>Bacillales</taxon>
        <taxon>Bacillaceae</taxon>
        <taxon>Paraliobacillus</taxon>
    </lineage>
</organism>
<evidence type="ECO:0000256" key="5">
    <source>
        <dbReference type="RuleBase" id="RU362066"/>
    </source>
</evidence>
<dbReference type="GO" id="GO:0009421">
    <property type="term" value="C:bacterial-type flagellum filament cap"/>
    <property type="evidence" value="ECO:0007669"/>
    <property type="project" value="InterPro"/>
</dbReference>
<dbReference type="AlphaFoldDB" id="A0A366EEC1"/>
<evidence type="ECO:0000259" key="7">
    <source>
        <dbReference type="Pfam" id="PF07195"/>
    </source>
</evidence>
<protein>
    <recommendedName>
        <fullName evidence="5">Flagellar hook-associated protein 2</fullName>
        <shortName evidence="5">HAP2</shortName>
    </recommendedName>
    <alternativeName>
        <fullName evidence="5">Flagellar cap protein</fullName>
    </alternativeName>
</protein>
<comment type="caution">
    <text evidence="8">The sequence shown here is derived from an EMBL/GenBank/DDBJ whole genome shotgun (WGS) entry which is preliminary data.</text>
</comment>
<evidence type="ECO:0000256" key="1">
    <source>
        <dbReference type="ARBA" id="ARBA00009764"/>
    </source>
</evidence>
<sequence length="504" mass="55865">MVDGINSNSMRIGGLASGMDIDSIVADLMKAERMPLQKMEQDQIWTEWTRDAYREVNTKFSEFENMFTKMNRASTYKVKTATSTQADAITATSSSNVSPGSYSIEVTQLAKNAINVSQTGISGGTKIDPLAPLKGQLGGSVPDSFTFKTYKNDPAGEEHTIEISSTDSLNDVLTKMSDGTGVNAFYDVATDKVVMETKYSGEYNTGGNEIDFSADSSGFFTNVLNMDPTKEAGGQDAKFMYNGGIELTSKTNTTSVNGLNLTFNDVTSGEARISVTNDIDSAVDSITKFVNKYNELIESVNGKVSEKRNRDYKPLTSQQKEDMSESEIELWEEKAKSGMLRSDSMLSSALTDMRQDWYQTVDTGNADINHLSAIGITTSTSYADNGKLVIDEEKLRSALQEDSDAVYKLFYNKDENNQGLVNRLKTTVDNTMETINNRAGKKTWTAEQYTLGKQLADMQERIDAFEDKLSNTENRYWKQFTAMEKAIQRMNQQSAYLSQQFGGM</sequence>
<keyword evidence="8" id="KW-0282">Flagellum</keyword>